<keyword evidence="2" id="KW-1185">Reference proteome</keyword>
<comment type="caution">
    <text evidence="1">The sequence shown here is derived from an EMBL/GenBank/DDBJ whole genome shotgun (WGS) entry which is preliminary data.</text>
</comment>
<dbReference type="Proteomes" id="UP000789759">
    <property type="component" value="Unassembled WGS sequence"/>
</dbReference>
<dbReference type="AlphaFoldDB" id="A0A9N8Z5Y9"/>
<dbReference type="OrthoDB" id="2436522at2759"/>
<name>A0A9N8Z5Y9_9GLOM</name>
<reference evidence="1" key="1">
    <citation type="submission" date="2021-06" db="EMBL/GenBank/DDBJ databases">
        <authorList>
            <person name="Kallberg Y."/>
            <person name="Tangrot J."/>
            <person name="Rosling A."/>
        </authorList>
    </citation>
    <scope>NUCLEOTIDE SEQUENCE</scope>
    <source>
        <strain evidence="1">FL966</strain>
    </source>
</reference>
<protein>
    <submittedName>
        <fullName evidence="1">8532_t:CDS:1</fullName>
    </submittedName>
</protein>
<gene>
    <name evidence="1" type="ORF">CPELLU_LOCUS1286</name>
</gene>
<proteinExistence type="predicted"/>
<evidence type="ECO:0000313" key="2">
    <source>
        <dbReference type="Proteomes" id="UP000789759"/>
    </source>
</evidence>
<sequence>MNAIIGNKVPKVQSYVQRTSYKTSEKLTIIHEAKKIEKLKNANSSNKHVGAKRASFYLEAKEELVKWLNEFCLARIAVTADFIKVQMFNILLTICATKYPNATKQFHASKS</sequence>
<dbReference type="EMBL" id="CAJVQA010000455">
    <property type="protein sequence ID" value="CAG8475720.1"/>
    <property type="molecule type" value="Genomic_DNA"/>
</dbReference>
<organism evidence="1 2">
    <name type="scientific">Cetraspora pellucida</name>
    <dbReference type="NCBI Taxonomy" id="1433469"/>
    <lineage>
        <taxon>Eukaryota</taxon>
        <taxon>Fungi</taxon>
        <taxon>Fungi incertae sedis</taxon>
        <taxon>Mucoromycota</taxon>
        <taxon>Glomeromycotina</taxon>
        <taxon>Glomeromycetes</taxon>
        <taxon>Diversisporales</taxon>
        <taxon>Gigasporaceae</taxon>
        <taxon>Cetraspora</taxon>
    </lineage>
</organism>
<evidence type="ECO:0000313" key="1">
    <source>
        <dbReference type="EMBL" id="CAG8475720.1"/>
    </source>
</evidence>
<accession>A0A9N8Z5Y9</accession>